<evidence type="ECO:0000313" key="5">
    <source>
        <dbReference type="Proteomes" id="UP000001878"/>
    </source>
</evidence>
<dbReference type="Pfam" id="PF02018">
    <property type="entry name" value="CBM_4_9"/>
    <property type="match status" value="1"/>
</dbReference>
<dbReference type="EMBL" id="FJ822135">
    <property type="protein sequence ID" value="ACO37043.1"/>
    <property type="molecule type" value="Genomic_DNA"/>
</dbReference>
<dbReference type="KEGG" id="vg:7750977"/>
<protein>
    <submittedName>
        <fullName evidence="4">Putative tail fibre protein</fullName>
    </submittedName>
</protein>
<keyword evidence="5" id="KW-1185">Reference proteome</keyword>
<evidence type="ECO:0000259" key="3">
    <source>
        <dbReference type="Pfam" id="PF02018"/>
    </source>
</evidence>
<dbReference type="Gene3D" id="2.60.120.260">
    <property type="entry name" value="Galactose-binding domain-like"/>
    <property type="match status" value="1"/>
</dbReference>
<dbReference type="GeneID" id="7750977"/>
<keyword evidence="1" id="KW-0378">Hydrolase</keyword>
<dbReference type="SUPFAM" id="SSF49785">
    <property type="entry name" value="Galactose-binding domain-like"/>
    <property type="match status" value="1"/>
</dbReference>
<reference evidence="4 5" key="1">
    <citation type="journal article" date="2009" name="Gene">
        <title>Genome of a virulent bacteriophage Lb338-1 that lyses the probiotic Lactobacillus paracasei cheese strain.</title>
        <authorList>
            <person name="Alemayehu D."/>
            <person name="Ross R.P."/>
            <person name="O'Sullivan O."/>
            <person name="Coffey A."/>
            <person name="Stanton C."/>
            <person name="Fitzgerald G.F."/>
            <person name="McAuliffe O."/>
        </authorList>
    </citation>
    <scope>NUCLEOTIDE SEQUENCE [LARGE SCALE GENOMIC DNA]</scope>
    <source>
        <strain evidence="4">Lb338-1</strain>
    </source>
</reference>
<dbReference type="Proteomes" id="UP000001878">
    <property type="component" value="Segment"/>
</dbReference>
<accession>C1KFN2</accession>
<name>C1KFN2_9CAUD</name>
<evidence type="ECO:0000256" key="2">
    <source>
        <dbReference type="SAM" id="MobiDB-lite"/>
    </source>
</evidence>
<dbReference type="InterPro" id="IPR003305">
    <property type="entry name" value="CenC_carb-bd"/>
</dbReference>
<organism evidence="4 5">
    <name type="scientific">Lactobacillus phage Lb338-1</name>
    <dbReference type="NCBI Taxonomy" id="2892342"/>
    <lineage>
        <taxon>Viruses</taxon>
        <taxon>Duplodnaviria</taxon>
        <taxon>Heunggongvirae</taxon>
        <taxon>Uroviricota</taxon>
        <taxon>Caudoviricetes</taxon>
        <taxon>Herelleviridae</taxon>
        <taxon>Mooreparkvirus</taxon>
        <taxon>Mooreparkvirus Lb3381</taxon>
    </lineage>
</organism>
<evidence type="ECO:0000313" key="4">
    <source>
        <dbReference type="EMBL" id="ACO37043.1"/>
    </source>
</evidence>
<proteinExistence type="predicted"/>
<evidence type="ECO:0000256" key="1">
    <source>
        <dbReference type="ARBA" id="ARBA00022801"/>
    </source>
</evidence>
<gene>
    <name evidence="4" type="ORF">lb338_phage_122</name>
</gene>
<feature type="region of interest" description="Disordered" evidence="2">
    <location>
        <begin position="180"/>
        <end position="205"/>
    </location>
</feature>
<dbReference type="InterPro" id="IPR008979">
    <property type="entry name" value="Galactose-bd-like_sf"/>
</dbReference>
<feature type="domain" description="CBM-cenC" evidence="3">
    <location>
        <begin position="1475"/>
        <end position="1579"/>
    </location>
</feature>
<sequence length="2222" mass="234821">MELKGKSSRIQSSLGSKLVESNDSVISTLLIARVKDINYQENYVIFVPITTNSTSRPSTRGTNQALLPSEFAGRNGFGRSYGVINPIHVGDIVLIGLLESDAAKPIVISRYPDTKIASELTDQASEHYEPADFSNYATANKRTIVYPDQGYNIHDGRGNLTLKFSGNTFMLVRPDVPAVSHATDDGDTPINAQNIPGNSDSSGQSRNAIVQNAPEVIYGHRGNINKDGTKDNHAYYVYIGQDGDYRVSMMQDDQDWRTYFEETPDGQIRLRRQEDSKIFGTGSKSSEFLIDNNGYVTIRSQSTGLVLKPDGIYNLDGTKFTVDTDLSGVWDAITKTQNGVKENKAQITVNANEIATKVSTDELPTAINNQLKPYDDSLKSLQDSYTDVKKTIDNMASDGIISGADKKATRTIWLQIQTEYPATVAQAEANGVDHSSLDTSYNTLSAYLEPILNAGGDTTVDPTEWDRNFSNYYNASFNVNTAIVAALRKLAQDGYDKAVQAGEDVGNALTQVSQATSEDYLTGADKATLGHVWTQIQNQYPNDVSSADAVKVDHNALDGAYNDLNTYIQTNKIFADNSTIPIDGETLADKIKAYFKQEAVVLKQVADKNIQTLAEYGQDIDHQATAIKETSTKIALSAENIQKHSDSLSVMQGQLNVMANQISGGVSETDVTGIVNDSLSGTGLGQTNQFVLKTATKGQYMNGNNGSSSASTNGIISDYVAVTAGTAYSAKVYGATGTIKLSVMWYDSNKSFISGTEKTGTGDVTNNGTAPTNASYAKVSTDNYNFNTLFIAGNAPSAWAPSYVDAKGNVDSANQLLKSLTDEQANISASINANGNKKKTNVDNIDSMFANGNLVSTDIGALNGILTDISSDHSSDNSLATQYGVDIAALNNYYGQLKDDINGLLGQAEGSNVDIDSYRAKLTAYYTSRDTFLQAVKGKIDSQVSSAKQALSNASNTANEVITNKYANFAVTVDGISTKVGEVTTTANNASAAASTAQSSANNAQSSANAAKDSAASAASAASTAQVTANAAQASATNAASAASAAASAASATQKSLDTLTDDGNISPIEKQTLAKEYATIKSNKAIDLAQATKYSVDATAYTNAEQAVETMVIPILNDMTTNTAVDRDKYKSTFSTYYNERTNLLNAIADVAKNAASAAASAASVAQGTANSAASAASAAQSDLNNFKTTTTQKFSEIDQTADGIKQSVSDVTTTANNASTAASTAQSSANNAQTTATSAASAASAAQATASAAQASATTANSAASAAASAASTAQASANATQSSLDALTDDGNISPIEKQTLAKEYATIQSNKTVDLAQATKYSVDATSYTNAEAAVEVLANQLLASMSTSTFVNRDSYKSTFATYYNARTQLLNAIADVAKNAASAAASAASAAQGTANTAQSTASAAQATANAAQSDLNGFKTTTTQKFSEIDQTADGIKQSVSAVTTTANNASDKINNLQVGGTNMLPNTIDFSSWQMSSGVSVDKTVYPGVAHYPSNKAGSDDNFLHYDSLTSLVANNTYTFSFSAKGSGPLSVYIYPSVAATGAADNFHQYALTSTYQKYSFTFTASSTISGTKSVLFRNSNGNTLEAYITQVKLEQGNTATDWSPAPADNATLATVNNIGQKNLVYNSEITSLDGWTTDTGISVNSNQWDSYNGSNSLGIHATGLGANDWRYVYSNPVNVIAGQEYSVMGTLFFTGPLGNPLPASIFLETDFFDASGTRVGFPSVGFDMTRPYDKQVLKLEGIMPPSTAVTMRLAVQVQGGTYNFMLNHPMLVAFPTIGPYQPDTASTSDLAATNKTVKTVQTQTANNWSIFAQGIGGTSAGISVDGNGTVTISGNKLVIGSDFIAGNITGKTITGSSFINYYQHVKVDNPNIVRLNYITNSDQDVVVGNASGQAFTILPTQLGTFSGPYVFTAQLTNANAGQTGVTIGRCDPSNGNNNVETSDVSIVNGTITKKFTGTDNPNYTALILYPNTGAWGGSNGKVITYHHYKLQPGSNPTPWITPSSENIIYATGETQIADHNMESKGAIEDSNSQDTGYRYDTAISPVGFTNHIDTPDGAGSVYNLKVSNGILNMTSLVNDVAAINKKYISSSFRATDNVTYYWNNTTAYTDADVAWGYIYYARRGNLCTAAFDILAKGAQGWLDLAQPRPGYKPYLAQATGGTLASVSYPSDKCAVYYVAGGYWRLIPSAGRGEYRGSVSYITQDDYPTGDPFF</sequence>
<feature type="compositionally biased region" description="Polar residues" evidence="2">
    <location>
        <begin position="190"/>
        <end position="205"/>
    </location>
</feature>
<dbReference type="GO" id="GO:0016798">
    <property type="term" value="F:hydrolase activity, acting on glycosyl bonds"/>
    <property type="evidence" value="ECO:0007669"/>
    <property type="project" value="InterPro"/>
</dbReference>
<dbReference type="RefSeq" id="YP_002790801.1">
    <property type="nucleotide sequence ID" value="NC_012530.1"/>
</dbReference>